<proteinExistence type="predicted"/>
<reference evidence="1 2" key="1">
    <citation type="submission" date="2015-09" db="EMBL/GenBank/DDBJ databases">
        <title>Genome announcement of multiple Pseudomonas syringae strains.</title>
        <authorList>
            <person name="Thakur S."/>
            <person name="Wang P.W."/>
            <person name="Gong Y."/>
            <person name="Weir B.S."/>
            <person name="Guttman D.S."/>
        </authorList>
    </citation>
    <scope>NUCLEOTIDE SEQUENCE [LARGE SCALE GENOMIC DNA]</scope>
    <source>
        <strain evidence="1 2">ICMP16929</strain>
    </source>
</reference>
<protein>
    <submittedName>
        <fullName evidence="1">Uncharacterized protein</fullName>
    </submittedName>
</protein>
<name>A0A0Q0CHW4_PSESX</name>
<evidence type="ECO:0000313" key="1">
    <source>
        <dbReference type="EMBL" id="KPY91551.1"/>
    </source>
</evidence>
<evidence type="ECO:0000313" key="2">
    <source>
        <dbReference type="Proteomes" id="UP000050384"/>
    </source>
</evidence>
<sequence>MMYAYRAPGRRAEAWLQAVRAMPLTYPKTVNTLMLYRYVSDQSLQSQ</sequence>
<dbReference type="EMBL" id="LJRI01000739">
    <property type="protein sequence ID" value="KPY91551.1"/>
    <property type="molecule type" value="Genomic_DNA"/>
</dbReference>
<dbReference type="Proteomes" id="UP000050384">
    <property type="component" value="Unassembled WGS sequence"/>
</dbReference>
<gene>
    <name evidence="1" type="ORF">ALO94_101229</name>
</gene>
<dbReference type="PATRIC" id="fig|264459.3.peg.4558"/>
<comment type="caution">
    <text evidence="1">The sequence shown here is derived from an EMBL/GenBank/DDBJ whole genome shotgun (WGS) entry which is preliminary data.</text>
</comment>
<accession>A0A0Q0CHW4</accession>
<dbReference type="AlphaFoldDB" id="A0A0Q0CHW4"/>
<organism evidence="1 2">
    <name type="scientific">Pseudomonas syringae pv. spinaceae</name>
    <dbReference type="NCBI Taxonomy" id="264459"/>
    <lineage>
        <taxon>Bacteria</taxon>
        <taxon>Pseudomonadati</taxon>
        <taxon>Pseudomonadota</taxon>
        <taxon>Gammaproteobacteria</taxon>
        <taxon>Pseudomonadales</taxon>
        <taxon>Pseudomonadaceae</taxon>
        <taxon>Pseudomonas</taxon>
        <taxon>Pseudomonas syringae</taxon>
    </lineage>
</organism>